<dbReference type="NCBIfam" id="TIGR01027">
    <property type="entry name" value="proB"/>
    <property type="match status" value="1"/>
</dbReference>
<accession>A0A850H1L7</accession>
<comment type="subcellular location">
    <subcellularLocation>
        <location evidence="8">Cytoplasm</location>
    </subcellularLocation>
</comment>
<dbReference type="SUPFAM" id="SSF88697">
    <property type="entry name" value="PUA domain-like"/>
    <property type="match status" value="1"/>
</dbReference>
<dbReference type="UniPathway" id="UPA00098">
    <property type="reaction ID" value="UER00359"/>
</dbReference>
<dbReference type="PIRSF" id="PIRSF000729">
    <property type="entry name" value="GK"/>
    <property type="match status" value="1"/>
</dbReference>
<evidence type="ECO:0000256" key="5">
    <source>
        <dbReference type="ARBA" id="ARBA00022741"/>
    </source>
</evidence>
<dbReference type="InterPro" id="IPR036974">
    <property type="entry name" value="PUA_sf"/>
</dbReference>
<dbReference type="PROSITE" id="PS00902">
    <property type="entry name" value="GLUTAMATE_5_KINASE"/>
    <property type="match status" value="1"/>
</dbReference>
<evidence type="ECO:0000256" key="1">
    <source>
        <dbReference type="ARBA" id="ARBA00022490"/>
    </source>
</evidence>
<keyword evidence="7 8" id="KW-0067">ATP-binding</keyword>
<name>A0A850H1L7_9SPHN</name>
<dbReference type="GO" id="GO:0055129">
    <property type="term" value="P:L-proline biosynthetic process"/>
    <property type="evidence" value="ECO:0007669"/>
    <property type="project" value="UniProtKB-UniRule"/>
</dbReference>
<dbReference type="InterPro" id="IPR015947">
    <property type="entry name" value="PUA-like_sf"/>
</dbReference>
<reference evidence="10 11" key="1">
    <citation type="submission" date="2020-06" db="EMBL/GenBank/DDBJ databases">
        <title>Altererythrobacter sp. HHU K3-1.</title>
        <authorList>
            <person name="Zhang D."/>
            <person name="Xue H."/>
        </authorList>
    </citation>
    <scope>NUCLEOTIDE SEQUENCE [LARGE SCALE GENOMIC DNA]</scope>
    <source>
        <strain evidence="10 11">HHU K3-1</strain>
    </source>
</reference>
<evidence type="ECO:0000256" key="2">
    <source>
        <dbReference type="ARBA" id="ARBA00022605"/>
    </source>
</evidence>
<dbReference type="Pfam" id="PF00696">
    <property type="entry name" value="AA_kinase"/>
    <property type="match status" value="1"/>
</dbReference>
<dbReference type="Gene3D" id="3.40.1160.10">
    <property type="entry name" value="Acetylglutamate kinase-like"/>
    <property type="match status" value="1"/>
</dbReference>
<dbReference type="InterPro" id="IPR019797">
    <property type="entry name" value="Glutamate_5-kinase_CS"/>
</dbReference>
<keyword evidence="4 8" id="KW-0808">Transferase</keyword>
<evidence type="ECO:0000256" key="3">
    <source>
        <dbReference type="ARBA" id="ARBA00022650"/>
    </source>
</evidence>
<dbReference type="InterPro" id="IPR001057">
    <property type="entry name" value="Glu/AcGlu_kinase"/>
</dbReference>
<protein>
    <recommendedName>
        <fullName evidence="8">Glutamate 5-kinase</fullName>
        <ecNumber evidence="8">2.7.2.11</ecNumber>
    </recommendedName>
    <alternativeName>
        <fullName evidence="8">Gamma-glutamyl kinase</fullName>
        <shortName evidence="8">GK</shortName>
    </alternativeName>
</protein>
<dbReference type="HAMAP" id="MF_00456">
    <property type="entry name" value="ProB"/>
    <property type="match status" value="1"/>
</dbReference>
<keyword evidence="2 8" id="KW-0028">Amino-acid biosynthesis</keyword>
<comment type="caution">
    <text evidence="10">The sequence shown here is derived from an EMBL/GenBank/DDBJ whole genome shotgun (WGS) entry which is preliminary data.</text>
</comment>
<comment type="similarity">
    <text evidence="8">Belongs to the glutamate 5-kinase family.</text>
</comment>
<dbReference type="SMART" id="SM00359">
    <property type="entry name" value="PUA"/>
    <property type="match status" value="1"/>
</dbReference>
<gene>
    <name evidence="8" type="primary">proB</name>
    <name evidence="10" type="ORF">HUV48_12740</name>
</gene>
<dbReference type="GO" id="GO:0005524">
    <property type="term" value="F:ATP binding"/>
    <property type="evidence" value="ECO:0007669"/>
    <property type="project" value="UniProtKB-KW"/>
</dbReference>
<comment type="function">
    <text evidence="8">Catalyzes the transfer of a phosphate group to glutamate to form L-glutamate 5-phosphate.</text>
</comment>
<feature type="binding site" evidence="8">
    <location>
        <position position="61"/>
    </location>
    <ligand>
        <name>substrate</name>
    </ligand>
</feature>
<evidence type="ECO:0000256" key="6">
    <source>
        <dbReference type="ARBA" id="ARBA00022777"/>
    </source>
</evidence>
<dbReference type="InterPro" id="IPR011529">
    <property type="entry name" value="Glu_5kinase"/>
</dbReference>
<organism evidence="10 11">
    <name type="scientific">Qipengyuania atrilutea</name>
    <dbReference type="NCBI Taxonomy" id="2744473"/>
    <lineage>
        <taxon>Bacteria</taxon>
        <taxon>Pseudomonadati</taxon>
        <taxon>Pseudomonadota</taxon>
        <taxon>Alphaproteobacteria</taxon>
        <taxon>Sphingomonadales</taxon>
        <taxon>Erythrobacteraceae</taxon>
        <taxon>Qipengyuania</taxon>
    </lineage>
</organism>
<dbReference type="PANTHER" id="PTHR43654:SF1">
    <property type="entry name" value="ISOPENTENYL PHOSPHATE KINASE"/>
    <property type="match status" value="1"/>
</dbReference>
<feature type="domain" description="PUA" evidence="9">
    <location>
        <begin position="286"/>
        <end position="368"/>
    </location>
</feature>
<dbReference type="InterPro" id="IPR041739">
    <property type="entry name" value="G5K_ProB"/>
</dbReference>
<evidence type="ECO:0000256" key="8">
    <source>
        <dbReference type="HAMAP-Rule" id="MF_00456"/>
    </source>
</evidence>
<feature type="binding site" evidence="8">
    <location>
        <position position="160"/>
    </location>
    <ligand>
        <name>substrate</name>
    </ligand>
</feature>
<keyword evidence="3 8" id="KW-0641">Proline biosynthesis</keyword>
<evidence type="ECO:0000313" key="10">
    <source>
        <dbReference type="EMBL" id="NVD45874.1"/>
    </source>
</evidence>
<evidence type="ECO:0000256" key="4">
    <source>
        <dbReference type="ARBA" id="ARBA00022679"/>
    </source>
</evidence>
<dbReference type="GO" id="GO:0004349">
    <property type="term" value="F:glutamate 5-kinase activity"/>
    <property type="evidence" value="ECO:0007669"/>
    <property type="project" value="UniProtKB-UniRule"/>
</dbReference>
<dbReference type="EC" id="2.7.2.11" evidence="8"/>
<comment type="pathway">
    <text evidence="8">Amino-acid biosynthesis; L-proline biosynthesis; L-glutamate 5-semialdehyde from L-glutamate: step 1/2.</text>
</comment>
<dbReference type="PROSITE" id="PS50890">
    <property type="entry name" value="PUA"/>
    <property type="match status" value="1"/>
</dbReference>
<dbReference type="EMBL" id="JABWGV010000006">
    <property type="protein sequence ID" value="NVD45874.1"/>
    <property type="molecule type" value="Genomic_DNA"/>
</dbReference>
<dbReference type="RefSeq" id="WP_176268182.1">
    <property type="nucleotide sequence ID" value="NZ_JABWGV010000006.1"/>
</dbReference>
<dbReference type="PANTHER" id="PTHR43654">
    <property type="entry name" value="GLUTAMATE 5-KINASE"/>
    <property type="match status" value="1"/>
</dbReference>
<evidence type="ECO:0000256" key="7">
    <source>
        <dbReference type="ARBA" id="ARBA00022840"/>
    </source>
</evidence>
<feature type="binding site" evidence="8">
    <location>
        <position position="21"/>
    </location>
    <ligand>
        <name>ATP</name>
        <dbReference type="ChEBI" id="CHEBI:30616"/>
    </ligand>
</feature>
<dbReference type="Pfam" id="PF01472">
    <property type="entry name" value="PUA"/>
    <property type="match status" value="1"/>
</dbReference>
<feature type="binding site" evidence="8">
    <location>
        <position position="148"/>
    </location>
    <ligand>
        <name>substrate</name>
    </ligand>
</feature>
<dbReference type="InterPro" id="IPR005715">
    <property type="entry name" value="Glu_5kinase/COase_Synthase"/>
</dbReference>
<dbReference type="InterPro" id="IPR002478">
    <property type="entry name" value="PUA"/>
</dbReference>
<proteinExistence type="inferred from homology"/>
<dbReference type="CDD" id="cd04242">
    <property type="entry name" value="AAK_G5K_ProB"/>
    <property type="match status" value="1"/>
</dbReference>
<feature type="binding site" evidence="8">
    <location>
        <begin position="180"/>
        <end position="181"/>
    </location>
    <ligand>
        <name>ATP</name>
        <dbReference type="ChEBI" id="CHEBI:30616"/>
    </ligand>
</feature>
<dbReference type="GO" id="GO:0005829">
    <property type="term" value="C:cytosol"/>
    <property type="evidence" value="ECO:0007669"/>
    <property type="project" value="TreeGrafter"/>
</dbReference>
<dbReference type="AlphaFoldDB" id="A0A850H1L7"/>
<evidence type="ECO:0000313" key="11">
    <source>
        <dbReference type="Proteomes" id="UP000561438"/>
    </source>
</evidence>
<dbReference type="Proteomes" id="UP000561438">
    <property type="component" value="Unassembled WGS sequence"/>
</dbReference>
<keyword evidence="6 8" id="KW-0418">Kinase</keyword>
<dbReference type="SUPFAM" id="SSF53633">
    <property type="entry name" value="Carbamate kinase-like"/>
    <property type="match status" value="1"/>
</dbReference>
<comment type="catalytic activity">
    <reaction evidence="8">
        <text>L-glutamate + ATP = L-glutamyl 5-phosphate + ADP</text>
        <dbReference type="Rhea" id="RHEA:14877"/>
        <dbReference type="ChEBI" id="CHEBI:29985"/>
        <dbReference type="ChEBI" id="CHEBI:30616"/>
        <dbReference type="ChEBI" id="CHEBI:58274"/>
        <dbReference type="ChEBI" id="CHEBI:456216"/>
        <dbReference type="EC" id="2.7.2.11"/>
    </reaction>
</comment>
<dbReference type="GO" id="GO:0003723">
    <property type="term" value="F:RNA binding"/>
    <property type="evidence" value="ECO:0007669"/>
    <property type="project" value="InterPro"/>
</dbReference>
<dbReference type="InterPro" id="IPR036393">
    <property type="entry name" value="AceGlu_kinase-like_sf"/>
</dbReference>
<sequence>MKIDKLADFSDPSLCHRLVVKIGSALLVDDDGEIRTEWLRTVIEDVREARDRGQEVVIVSSGSIAIGAKKLGFFGKRRSLSEAQASAAVGQITLASTWSDLLAEQGMTAAQMLLTLDDFEGRRRYLNASSTFGRLLKSSVVPVVNENDSIATGEIRFGDNDRLAARVAQSCSADGVILLTDVDGLYDKHPNEPDATRLEKVHGVTEEIQAMADSESGSDVGTGGMTAKLLAAQIAERAGIALAIVDGSHRKPLTYAAENTSGTLFLPKRDDSAYKAWIGGRMRFNGSITVDDGCASALHDGRSLLAAGIVKVDGDFERGDVITIHDLVGRMIAKGMTEYDAEDCDAIKGKQNSKQEAILGHTPRSAVIHRDQLVLL</sequence>
<comment type="caution">
    <text evidence="8">Lacks conserved residue(s) required for the propagation of feature annotation.</text>
</comment>
<dbReference type="PRINTS" id="PR00474">
    <property type="entry name" value="GLU5KINASE"/>
</dbReference>
<dbReference type="CDD" id="cd21157">
    <property type="entry name" value="PUA_G5K"/>
    <property type="match status" value="1"/>
</dbReference>
<dbReference type="FunFam" id="3.40.1160.10:FF:000018">
    <property type="entry name" value="Glutamate 5-kinase"/>
    <property type="match status" value="1"/>
</dbReference>
<dbReference type="InterPro" id="IPR001048">
    <property type="entry name" value="Asp/Glu/Uridylate_kinase"/>
</dbReference>
<keyword evidence="11" id="KW-1185">Reference proteome</keyword>
<keyword evidence="1 8" id="KW-0963">Cytoplasm</keyword>
<dbReference type="Gene3D" id="2.30.130.10">
    <property type="entry name" value="PUA domain"/>
    <property type="match status" value="1"/>
</dbReference>
<keyword evidence="5 8" id="KW-0547">Nucleotide-binding</keyword>
<evidence type="ECO:0000259" key="9">
    <source>
        <dbReference type="SMART" id="SM00359"/>
    </source>
</evidence>